<evidence type="ECO:0000256" key="1">
    <source>
        <dbReference type="ARBA" id="ARBA00004604"/>
    </source>
</evidence>
<sequence>LCSTVGDGHFFLHTRDFKKNSISHPPLRGGGVPHFRFVLCSLAHVLFQSLAAHRALNLVPGRKSSRYALYPVCGHFIMFLQYYLNENGDRVYTLKKLDPSGQPTSSAHPARFSPDDKFSRHRVTIKRRFGLLLTQQPRPVL</sequence>
<dbReference type="PANTHER" id="PTHR13305">
    <property type="entry name" value="RIBOSOME BIOGENESIS PROTEIN NOP10"/>
    <property type="match status" value="1"/>
</dbReference>
<dbReference type="GO" id="GO:0031118">
    <property type="term" value="P:rRNA pseudouridine synthesis"/>
    <property type="evidence" value="ECO:0007669"/>
    <property type="project" value="TreeGrafter"/>
</dbReference>
<dbReference type="Proteomes" id="UP000694427">
    <property type="component" value="Unplaced"/>
</dbReference>
<protein>
    <recommendedName>
        <fullName evidence="10">H/ACA ribonucleoprotein complex subunit 3</fullName>
    </recommendedName>
    <alternativeName>
        <fullName evidence="7">Nucleolar protein 10</fullName>
    </alternativeName>
    <alternativeName>
        <fullName evidence="8">Nucleolar protein family A member 3</fullName>
    </alternativeName>
    <alternativeName>
        <fullName evidence="9">snoRNP protein NOP10</fullName>
    </alternativeName>
</protein>
<dbReference type="InterPro" id="IPR007264">
    <property type="entry name" value="H/ACA_rnp_Nop10"/>
</dbReference>
<dbReference type="GO" id="GO:0030515">
    <property type="term" value="F:snoRNA binding"/>
    <property type="evidence" value="ECO:0007669"/>
    <property type="project" value="InterPro"/>
</dbReference>
<proteinExistence type="inferred from homology"/>
<dbReference type="GO" id="GO:0031429">
    <property type="term" value="C:box H/ACA snoRNP complex"/>
    <property type="evidence" value="ECO:0007669"/>
    <property type="project" value="TreeGrafter"/>
</dbReference>
<name>A0A8C1PI15_CYPCA</name>
<dbReference type="Pfam" id="PF04135">
    <property type="entry name" value="Nop10p"/>
    <property type="match status" value="1"/>
</dbReference>
<dbReference type="GO" id="GO:1904874">
    <property type="term" value="P:positive regulation of telomerase RNA localization to Cajal body"/>
    <property type="evidence" value="ECO:0007669"/>
    <property type="project" value="TreeGrafter"/>
</dbReference>
<evidence type="ECO:0000256" key="6">
    <source>
        <dbReference type="ARBA" id="ARBA00023274"/>
    </source>
</evidence>
<dbReference type="PANTHER" id="PTHR13305:SF0">
    <property type="entry name" value="H_ACA RIBONUCLEOPROTEIN COMPLEX SUBUNIT 3"/>
    <property type="match status" value="1"/>
</dbReference>
<accession>A0A8C1PI15</accession>
<dbReference type="AlphaFoldDB" id="A0A8C1PI15"/>
<keyword evidence="4" id="KW-0698">rRNA processing</keyword>
<dbReference type="SUPFAM" id="SSF144210">
    <property type="entry name" value="Nop10-like SnoRNP"/>
    <property type="match status" value="1"/>
</dbReference>
<keyword evidence="3" id="KW-0690">Ribosome biogenesis</keyword>
<dbReference type="GO" id="GO:0070034">
    <property type="term" value="F:telomerase RNA binding"/>
    <property type="evidence" value="ECO:0007669"/>
    <property type="project" value="TreeGrafter"/>
</dbReference>
<dbReference type="Gene3D" id="4.10.80.300">
    <property type="match status" value="1"/>
</dbReference>
<evidence type="ECO:0000256" key="4">
    <source>
        <dbReference type="ARBA" id="ARBA00022552"/>
    </source>
</evidence>
<keyword evidence="6" id="KW-0687">Ribonucleoprotein</keyword>
<evidence type="ECO:0000256" key="7">
    <source>
        <dbReference type="ARBA" id="ARBA00030185"/>
    </source>
</evidence>
<reference evidence="11" key="1">
    <citation type="submission" date="2025-08" db="UniProtKB">
        <authorList>
            <consortium name="Ensembl"/>
        </authorList>
    </citation>
    <scope>IDENTIFICATION</scope>
</reference>
<evidence type="ECO:0000256" key="5">
    <source>
        <dbReference type="ARBA" id="ARBA00023242"/>
    </source>
</evidence>
<evidence type="ECO:0000313" key="11">
    <source>
        <dbReference type="Ensembl" id="ENSCCRP00010103435.1"/>
    </source>
</evidence>
<dbReference type="GO" id="GO:0031120">
    <property type="term" value="P:snRNA pseudouridine synthesis"/>
    <property type="evidence" value="ECO:0007669"/>
    <property type="project" value="TreeGrafter"/>
</dbReference>
<evidence type="ECO:0000256" key="10">
    <source>
        <dbReference type="ARBA" id="ARBA00071541"/>
    </source>
</evidence>
<evidence type="ECO:0000313" key="12">
    <source>
        <dbReference type="Proteomes" id="UP000694427"/>
    </source>
</evidence>
<evidence type="ECO:0000256" key="9">
    <source>
        <dbReference type="ARBA" id="ARBA00032266"/>
    </source>
</evidence>
<keyword evidence="12" id="KW-1185">Reference proteome</keyword>
<evidence type="ECO:0000256" key="8">
    <source>
        <dbReference type="ARBA" id="ARBA00031779"/>
    </source>
</evidence>
<dbReference type="InterPro" id="IPR036756">
    <property type="entry name" value="H/ACA_rnp_Nop10_sf"/>
</dbReference>
<keyword evidence="5" id="KW-0539">Nucleus</keyword>
<dbReference type="Ensembl" id="ENSCCRT00010114930.1">
    <property type="protein sequence ID" value="ENSCCRP00010103435.1"/>
    <property type="gene ID" value="ENSCCRG00010045548.1"/>
</dbReference>
<dbReference type="FunFam" id="2.20.28.40:FF:000002">
    <property type="entry name" value="H/ACA ribonucleoprotein complex subunit 3"/>
    <property type="match status" value="1"/>
</dbReference>
<comment type="subcellular location">
    <subcellularLocation>
        <location evidence="1">Nucleus</location>
        <location evidence="1">Nucleolus</location>
    </subcellularLocation>
</comment>
<comment type="similarity">
    <text evidence="2">Belongs to the NOP10 family.</text>
</comment>
<evidence type="ECO:0000256" key="2">
    <source>
        <dbReference type="ARBA" id="ARBA00009462"/>
    </source>
</evidence>
<reference evidence="11" key="2">
    <citation type="submission" date="2025-09" db="UniProtKB">
        <authorList>
            <consortium name="Ensembl"/>
        </authorList>
    </citation>
    <scope>IDENTIFICATION</scope>
</reference>
<organism evidence="11 12">
    <name type="scientific">Cyprinus carpio</name>
    <name type="common">Common carp</name>
    <dbReference type="NCBI Taxonomy" id="7962"/>
    <lineage>
        <taxon>Eukaryota</taxon>
        <taxon>Metazoa</taxon>
        <taxon>Chordata</taxon>
        <taxon>Craniata</taxon>
        <taxon>Vertebrata</taxon>
        <taxon>Euteleostomi</taxon>
        <taxon>Actinopterygii</taxon>
        <taxon>Neopterygii</taxon>
        <taxon>Teleostei</taxon>
        <taxon>Ostariophysi</taxon>
        <taxon>Cypriniformes</taxon>
        <taxon>Cyprinidae</taxon>
        <taxon>Cyprininae</taxon>
        <taxon>Cyprinus</taxon>
    </lineage>
</organism>
<evidence type="ECO:0000256" key="3">
    <source>
        <dbReference type="ARBA" id="ARBA00022517"/>
    </source>
</evidence>